<dbReference type="AlphaFoldDB" id="A0A8W8JDJ4"/>
<dbReference type="SUPFAM" id="SSF82895">
    <property type="entry name" value="TSP-1 type 1 repeat"/>
    <property type="match status" value="2"/>
</dbReference>
<dbReference type="InterPro" id="IPR035976">
    <property type="entry name" value="Sushi/SCR/CCP_sf"/>
</dbReference>
<dbReference type="PANTHER" id="PTHR22906">
    <property type="entry name" value="PROPERDIN"/>
    <property type="match status" value="1"/>
</dbReference>
<keyword evidence="2" id="KW-1015">Disulfide bond</keyword>
<organism evidence="4 5">
    <name type="scientific">Magallana gigas</name>
    <name type="common">Pacific oyster</name>
    <name type="synonym">Crassostrea gigas</name>
    <dbReference type="NCBI Taxonomy" id="29159"/>
    <lineage>
        <taxon>Eukaryota</taxon>
        <taxon>Metazoa</taxon>
        <taxon>Spiralia</taxon>
        <taxon>Lophotrochozoa</taxon>
        <taxon>Mollusca</taxon>
        <taxon>Bivalvia</taxon>
        <taxon>Autobranchia</taxon>
        <taxon>Pteriomorphia</taxon>
        <taxon>Ostreida</taxon>
        <taxon>Ostreoidea</taxon>
        <taxon>Ostreidae</taxon>
        <taxon>Magallana</taxon>
    </lineage>
</organism>
<accession>A0A8W8JDJ4</accession>
<dbReference type="Gene3D" id="3.50.4.10">
    <property type="entry name" value="Hepatocyte Growth Factor"/>
    <property type="match status" value="1"/>
</dbReference>
<dbReference type="FunFam" id="2.20.100.10:FF:000001">
    <property type="entry name" value="semaphorin-5A isoform X1"/>
    <property type="match status" value="1"/>
</dbReference>
<dbReference type="SUPFAM" id="SSF57535">
    <property type="entry name" value="Complement control module/SCR domain"/>
    <property type="match status" value="1"/>
</dbReference>
<evidence type="ECO:0000313" key="5">
    <source>
        <dbReference type="Proteomes" id="UP000005408"/>
    </source>
</evidence>
<dbReference type="InterPro" id="IPR000436">
    <property type="entry name" value="Sushi_SCR_CCP_dom"/>
</dbReference>
<dbReference type="Pfam" id="PF00090">
    <property type="entry name" value="TSP_1"/>
    <property type="match status" value="2"/>
</dbReference>
<dbReference type="InterPro" id="IPR003609">
    <property type="entry name" value="Pan_app"/>
</dbReference>
<dbReference type="PROSITE" id="PS50948">
    <property type="entry name" value="PAN"/>
    <property type="match status" value="1"/>
</dbReference>
<dbReference type="PRINTS" id="PR01705">
    <property type="entry name" value="TSP1REPEAT"/>
</dbReference>
<dbReference type="CDD" id="cd00033">
    <property type="entry name" value="CCP"/>
    <property type="match status" value="1"/>
</dbReference>
<dbReference type="FunFam" id="2.20.100.10:FF:000007">
    <property type="entry name" value="Thrombospondin 1"/>
    <property type="match status" value="1"/>
</dbReference>
<dbReference type="Pfam" id="PF00024">
    <property type="entry name" value="PAN_1"/>
    <property type="match status" value="1"/>
</dbReference>
<evidence type="ECO:0000259" key="3">
    <source>
        <dbReference type="PROSITE" id="PS50948"/>
    </source>
</evidence>
<reference evidence="4" key="1">
    <citation type="submission" date="2022-08" db="UniProtKB">
        <authorList>
            <consortium name="EnsemblMetazoa"/>
        </authorList>
    </citation>
    <scope>IDENTIFICATION</scope>
    <source>
        <strain evidence="4">05x7-T-G4-1.051#20</strain>
    </source>
</reference>
<dbReference type="InterPro" id="IPR036383">
    <property type="entry name" value="TSP1_rpt_sf"/>
</dbReference>
<keyword evidence="5" id="KW-1185">Reference proteome</keyword>
<evidence type="ECO:0000313" key="4">
    <source>
        <dbReference type="EnsemblMetazoa" id="G18648.1:cds"/>
    </source>
</evidence>
<sequence length="329" mass="36123">IYLDLSPGSTTQTLKMVYQQLFKTMPALFLFCYVVKTAFICPKSDWNNYMSGKKLQEFPIKILDTMGLNSCYKECKAHGKCLSINFNRKLFVCELLSEKQSESKTLTDDQNYVYMEITDIIEKTCDGGPCNNYSTCIRTSLNNSLCIATDCSEVYPDLDDGAIADRTFTPISATYGCNVGFTGVGSVKRVTCIPGGKWSSLSYRCEPPVHGGWGSWGSWGYCPVTCGGGTRYRYRSCNNPTPMYGGNICYGSSSDSVYCNTNGCPVNGGWGYWSGWSSCSKTCETGLKSRSRSCNNPYPAYGGAGCSGDSSQSSDCNTDKCPGWLFGRR</sequence>
<dbReference type="Gene3D" id="2.20.100.10">
    <property type="entry name" value="Thrombospondin type-1 (TSP1) repeat"/>
    <property type="match status" value="2"/>
</dbReference>
<name>A0A8W8JDJ4_MAGGI</name>
<dbReference type="InterPro" id="IPR052065">
    <property type="entry name" value="Compl_asym_regulator"/>
</dbReference>
<dbReference type="PROSITE" id="PS50092">
    <property type="entry name" value="TSP1"/>
    <property type="match status" value="2"/>
</dbReference>
<dbReference type="SUPFAM" id="SSF57414">
    <property type="entry name" value="Hairpin loop containing domain-like"/>
    <property type="match status" value="1"/>
</dbReference>
<protein>
    <recommendedName>
        <fullName evidence="3">Apple domain-containing protein</fullName>
    </recommendedName>
</protein>
<proteinExistence type="predicted"/>
<dbReference type="PANTHER" id="PTHR22906:SF21">
    <property type="entry name" value="SEMA DOMAIN-CONTAINING PROTEIN"/>
    <property type="match status" value="1"/>
</dbReference>
<feature type="domain" description="Apple" evidence="3">
    <location>
        <begin position="41"/>
        <end position="119"/>
    </location>
</feature>
<keyword evidence="1" id="KW-0677">Repeat</keyword>
<dbReference type="InterPro" id="IPR000884">
    <property type="entry name" value="TSP1_rpt"/>
</dbReference>
<evidence type="ECO:0000256" key="1">
    <source>
        <dbReference type="ARBA" id="ARBA00022737"/>
    </source>
</evidence>
<dbReference type="Proteomes" id="UP000005408">
    <property type="component" value="Unassembled WGS sequence"/>
</dbReference>
<dbReference type="SMART" id="SM00209">
    <property type="entry name" value="TSP1"/>
    <property type="match status" value="2"/>
</dbReference>
<evidence type="ECO:0000256" key="2">
    <source>
        <dbReference type="ARBA" id="ARBA00023157"/>
    </source>
</evidence>
<dbReference type="EnsemblMetazoa" id="G18648.1">
    <property type="protein sequence ID" value="G18648.1:cds"/>
    <property type="gene ID" value="G18648"/>
</dbReference>